<dbReference type="AlphaFoldDB" id="A0A0H4WWX5"/>
<dbReference type="Proteomes" id="UP000009026">
    <property type="component" value="Chromosome"/>
</dbReference>
<evidence type="ECO:0000313" key="1">
    <source>
        <dbReference type="EMBL" id="AKQ65855.1"/>
    </source>
</evidence>
<evidence type="ECO:0000313" key="2">
    <source>
        <dbReference type="Proteomes" id="UP000009026"/>
    </source>
</evidence>
<organism evidence="1 2">
    <name type="scientific">Pseudomyxococcus hansupus</name>
    <dbReference type="NCBI Taxonomy" id="1297742"/>
    <lineage>
        <taxon>Bacteria</taxon>
        <taxon>Pseudomonadati</taxon>
        <taxon>Myxococcota</taxon>
        <taxon>Myxococcia</taxon>
        <taxon>Myxococcales</taxon>
        <taxon>Cystobacterineae</taxon>
        <taxon>Myxococcaceae</taxon>
        <taxon>Pseudomyxococcus</taxon>
    </lineage>
</organism>
<accession>A0A0H4WWX5</accession>
<protein>
    <submittedName>
        <fullName evidence="1">Uncharacterized protein</fullName>
    </submittedName>
</protein>
<name>A0A0H4WWX5_9BACT</name>
<gene>
    <name evidence="1" type="ORF">A176_002767</name>
</gene>
<reference evidence="1 2" key="1">
    <citation type="journal article" date="2016" name="PLoS ONE">
        <title>Complete Genome Sequence and Comparative Genomics of a Novel Myxobacterium Myxococcus hansupus.</title>
        <authorList>
            <person name="Sharma G."/>
            <person name="Narwani T."/>
            <person name="Subramanian S."/>
        </authorList>
    </citation>
    <scope>NUCLEOTIDE SEQUENCE [LARGE SCALE GENOMIC DNA]</scope>
    <source>
        <strain evidence="2">mixupus</strain>
    </source>
</reference>
<dbReference type="EMBL" id="CP012109">
    <property type="protein sequence ID" value="AKQ65855.1"/>
    <property type="molecule type" value="Genomic_DNA"/>
</dbReference>
<keyword evidence="2" id="KW-1185">Reference proteome</keyword>
<sequence length="83" mass="9028">MLQYWGGKYGVKADWQGEGAKIVGKVMGIQMDASFVITDKAVEGEGTDPGMLLRGQAKSYLQKKFGMVLDPSKSLDQVKTSLD</sequence>
<proteinExistence type="predicted"/>
<dbReference type="KEGG" id="mym:A176_002767"/>
<dbReference type="PATRIC" id="fig|1297742.4.peg.2793"/>